<proteinExistence type="predicted"/>
<reference evidence="3 4" key="1">
    <citation type="submission" date="2017-10" db="EMBL/GenBank/DDBJ databases">
        <title>Massilia psychrophilum sp. nov., a novel purple-pigmented bacterium isolated from Tianshan glacier, Xinjiang Municipality, China.</title>
        <authorList>
            <person name="Wang H."/>
        </authorList>
    </citation>
    <scope>NUCLEOTIDE SEQUENCE [LARGE SCALE GENOMIC DNA]</scope>
    <source>
        <strain evidence="3 4">JCM 30074</strain>
    </source>
</reference>
<gene>
    <name evidence="3" type="ORF">CR105_11425</name>
</gene>
<dbReference type="NCBIfam" id="NF008752">
    <property type="entry name" value="PRK11784.1-4"/>
    <property type="match status" value="1"/>
</dbReference>
<protein>
    <submittedName>
        <fullName evidence="3">tRNA 2-selenouridine(34) synthase MnmH</fullName>
    </submittedName>
</protein>
<dbReference type="InterPro" id="IPR001763">
    <property type="entry name" value="Rhodanese-like_dom"/>
</dbReference>
<dbReference type="InterPro" id="IPR036873">
    <property type="entry name" value="Rhodanese-like_dom_sf"/>
</dbReference>
<dbReference type="Pfam" id="PF26341">
    <property type="entry name" value="AAA_SelU"/>
    <property type="match status" value="1"/>
</dbReference>
<dbReference type="PANTHER" id="PTHR30401">
    <property type="entry name" value="TRNA 2-SELENOURIDINE SYNTHASE"/>
    <property type="match status" value="1"/>
</dbReference>
<dbReference type="InterPro" id="IPR058840">
    <property type="entry name" value="AAA_SelU"/>
</dbReference>
<dbReference type="NCBIfam" id="TIGR03167">
    <property type="entry name" value="tRNA_sel_U_synt"/>
    <property type="match status" value="1"/>
</dbReference>
<dbReference type="PROSITE" id="PS50206">
    <property type="entry name" value="RHODANESE_3"/>
    <property type="match status" value="1"/>
</dbReference>
<dbReference type="GO" id="GO:0002098">
    <property type="term" value="P:tRNA wobble uridine modification"/>
    <property type="evidence" value="ECO:0007669"/>
    <property type="project" value="InterPro"/>
</dbReference>
<dbReference type="GO" id="GO:0043828">
    <property type="term" value="F:tRNA 2-selenouridine synthase activity"/>
    <property type="evidence" value="ECO:0007669"/>
    <property type="project" value="InterPro"/>
</dbReference>
<dbReference type="RefSeq" id="WP_099788571.1">
    <property type="nucleotide sequence ID" value="NZ_JBHLYV010000032.1"/>
</dbReference>
<dbReference type="Gene3D" id="3.40.250.10">
    <property type="entry name" value="Rhodanese-like domain"/>
    <property type="match status" value="1"/>
</dbReference>
<dbReference type="Proteomes" id="UP000230390">
    <property type="component" value="Unassembled WGS sequence"/>
</dbReference>
<dbReference type="InterPro" id="IPR017582">
    <property type="entry name" value="SelU"/>
</dbReference>
<dbReference type="NCBIfam" id="NF008750">
    <property type="entry name" value="PRK11784.1-2"/>
    <property type="match status" value="1"/>
</dbReference>
<keyword evidence="1" id="KW-0711">Selenium</keyword>
<dbReference type="PANTHER" id="PTHR30401:SF0">
    <property type="entry name" value="TRNA 2-SELENOURIDINE SYNTHASE"/>
    <property type="match status" value="1"/>
</dbReference>
<evidence type="ECO:0000259" key="2">
    <source>
        <dbReference type="PROSITE" id="PS50206"/>
    </source>
</evidence>
<comment type="caution">
    <text evidence="3">The sequence shown here is derived from an EMBL/GenBank/DDBJ whole genome shotgun (WGS) entry which is preliminary data.</text>
</comment>
<dbReference type="SUPFAM" id="SSF52821">
    <property type="entry name" value="Rhodanese/Cell cycle control phosphatase"/>
    <property type="match status" value="1"/>
</dbReference>
<feature type="domain" description="Rhodanese" evidence="2">
    <location>
        <begin position="22"/>
        <end position="138"/>
    </location>
</feature>
<dbReference type="SMART" id="SM00450">
    <property type="entry name" value="RHOD"/>
    <property type="match status" value="1"/>
</dbReference>
<organism evidence="3 4">
    <name type="scientific">Massilia eurypsychrophila</name>
    <dbReference type="NCBI Taxonomy" id="1485217"/>
    <lineage>
        <taxon>Bacteria</taxon>
        <taxon>Pseudomonadati</taxon>
        <taxon>Pseudomonadota</taxon>
        <taxon>Betaproteobacteria</taxon>
        <taxon>Burkholderiales</taxon>
        <taxon>Oxalobacteraceae</taxon>
        <taxon>Telluria group</taxon>
        <taxon>Massilia</taxon>
    </lineage>
</organism>
<dbReference type="AlphaFoldDB" id="A0A2G8THF8"/>
<accession>A0A2G8THF8</accession>
<evidence type="ECO:0000256" key="1">
    <source>
        <dbReference type="ARBA" id="ARBA00023266"/>
    </source>
</evidence>
<dbReference type="OrthoDB" id="9808735at2"/>
<dbReference type="EMBL" id="PDOC01000005">
    <property type="protein sequence ID" value="PIL45068.1"/>
    <property type="molecule type" value="Genomic_DNA"/>
</dbReference>
<evidence type="ECO:0000313" key="3">
    <source>
        <dbReference type="EMBL" id="PIL45068.1"/>
    </source>
</evidence>
<keyword evidence="4" id="KW-1185">Reference proteome</keyword>
<dbReference type="Pfam" id="PF00581">
    <property type="entry name" value="Rhodanese"/>
    <property type="match status" value="1"/>
</dbReference>
<evidence type="ECO:0000313" key="4">
    <source>
        <dbReference type="Proteomes" id="UP000230390"/>
    </source>
</evidence>
<name>A0A2G8THF8_9BURK</name>
<sequence>MRYPAIQSFADVLPVLGEFDAIIDVRSESEFALDHIPGAINCPVLNDEERIRVGTMYVQVNSFEAKKLGAALVSRNIARHIEELWIGKPRDWKPLIYCWRGGNRSGAMAHVLARIGWPAIQLDGGYKAYRAHVSEDLAVPPRLAFKVICGTTGSGKSRLLEVLDAIGAQVLDLEQLAAHRGSVLGNLPSQPQPSQKMFETMVWEKLRQFDSSRPVFVESESKKVGNLRVPDALMEQMRLSPCISLTLSRTNRVRLLMEDYRHFTTDPALLNTQLECLVKLHGRDKITAWHDMANDGRMPQLVDELLVNHYDPAYIRSIDRNFTLFGHAEVLELPDIGKDDFLAAAHYLHAR</sequence>